<protein>
    <recommendedName>
        <fullName evidence="3">Superoxide dismutase copper chaperone</fullName>
    </recommendedName>
</protein>
<evidence type="ECO:0000259" key="4">
    <source>
        <dbReference type="Pfam" id="PF00080"/>
    </source>
</evidence>
<dbReference type="GO" id="GO:0006801">
    <property type="term" value="P:superoxide metabolic process"/>
    <property type="evidence" value="ECO:0007669"/>
    <property type="project" value="InterPro"/>
</dbReference>
<dbReference type="InterPro" id="IPR006121">
    <property type="entry name" value="HMA_dom"/>
</dbReference>
<organism evidence="6">
    <name type="scientific">Timema bartmani</name>
    <dbReference type="NCBI Taxonomy" id="61472"/>
    <lineage>
        <taxon>Eukaryota</taxon>
        <taxon>Metazoa</taxon>
        <taxon>Ecdysozoa</taxon>
        <taxon>Arthropoda</taxon>
        <taxon>Hexapoda</taxon>
        <taxon>Insecta</taxon>
        <taxon>Pterygota</taxon>
        <taxon>Neoptera</taxon>
        <taxon>Polyneoptera</taxon>
        <taxon>Phasmatodea</taxon>
        <taxon>Timematodea</taxon>
        <taxon>Timematoidea</taxon>
        <taxon>Timematidae</taxon>
        <taxon>Timema</taxon>
    </lineage>
</organism>
<dbReference type="EMBL" id="OD564530">
    <property type="protein sequence ID" value="CAD7438795.1"/>
    <property type="molecule type" value="Genomic_DNA"/>
</dbReference>
<dbReference type="SUPFAM" id="SSF55008">
    <property type="entry name" value="HMA, heavy metal-associated domain"/>
    <property type="match status" value="1"/>
</dbReference>
<comment type="similarity">
    <text evidence="2">In the C-terminal section; belongs to the Cu-Zn superoxide dismutase family.</text>
</comment>
<dbReference type="PRINTS" id="PR00068">
    <property type="entry name" value="CUZNDISMTASE"/>
</dbReference>
<dbReference type="InterPro" id="IPR024134">
    <property type="entry name" value="SOD_Cu/Zn_/chaperone"/>
</dbReference>
<evidence type="ECO:0000256" key="3">
    <source>
        <dbReference type="ARBA" id="ARBA00032899"/>
    </source>
</evidence>
<feature type="domain" description="Superoxide dismutase copper/zinc binding" evidence="4">
    <location>
        <begin position="109"/>
        <end position="234"/>
    </location>
</feature>
<proteinExistence type="inferred from homology"/>
<dbReference type="PANTHER" id="PTHR10003">
    <property type="entry name" value="SUPEROXIDE DISMUTASE CU-ZN -RELATED"/>
    <property type="match status" value="1"/>
</dbReference>
<dbReference type="CDD" id="cd00305">
    <property type="entry name" value="Cu-Zn_Superoxide_Dismutase"/>
    <property type="match status" value="1"/>
</dbReference>
<dbReference type="GO" id="GO:0005507">
    <property type="term" value="F:copper ion binding"/>
    <property type="evidence" value="ECO:0007669"/>
    <property type="project" value="InterPro"/>
</dbReference>
<dbReference type="Pfam" id="PF00403">
    <property type="entry name" value="HMA"/>
    <property type="match status" value="1"/>
</dbReference>
<reference evidence="6" key="1">
    <citation type="submission" date="2020-11" db="EMBL/GenBank/DDBJ databases">
        <authorList>
            <person name="Tran Van P."/>
        </authorList>
    </citation>
    <scope>NUCLEOTIDE SEQUENCE</scope>
</reference>
<evidence type="ECO:0000259" key="5">
    <source>
        <dbReference type="Pfam" id="PF00403"/>
    </source>
</evidence>
<feature type="domain" description="HMA" evidence="5">
    <location>
        <begin position="26"/>
        <end position="62"/>
    </location>
</feature>
<dbReference type="InterPro" id="IPR036423">
    <property type="entry name" value="SOD-like_Cu/Zn_dom_sf"/>
</dbReference>
<dbReference type="AlphaFoldDB" id="A0A7R9ER43"/>
<evidence type="ECO:0000256" key="2">
    <source>
        <dbReference type="ARBA" id="ARBA00025798"/>
    </source>
</evidence>
<dbReference type="CDD" id="cd00371">
    <property type="entry name" value="HMA"/>
    <property type="match status" value="1"/>
</dbReference>
<gene>
    <name evidence="6" type="ORF">TBIB3V08_LOCUS1381</name>
</gene>
<dbReference type="InterPro" id="IPR001424">
    <property type="entry name" value="SOD_Cu_Zn_dom"/>
</dbReference>
<dbReference type="SUPFAM" id="SSF49329">
    <property type="entry name" value="Cu,Zn superoxide dismutase-like"/>
    <property type="match status" value="1"/>
</dbReference>
<accession>A0A7R9ER43</accession>
<dbReference type="Gene3D" id="3.30.70.100">
    <property type="match status" value="1"/>
</dbReference>
<name>A0A7R9ER43_9NEOP</name>
<evidence type="ECO:0000256" key="1">
    <source>
        <dbReference type="ARBA" id="ARBA00001973"/>
    </source>
</evidence>
<evidence type="ECO:0000313" key="6">
    <source>
        <dbReference type="EMBL" id="CAD7438795.1"/>
    </source>
</evidence>
<dbReference type="InterPro" id="IPR036163">
    <property type="entry name" value="HMA_dom_sf"/>
</dbReference>
<dbReference type="Gene3D" id="2.60.40.200">
    <property type="entry name" value="Superoxide dismutase, copper/zinc binding domain"/>
    <property type="match status" value="1"/>
</dbReference>
<comment type="cofactor">
    <cofactor evidence="1">
        <name>Cu(2+)</name>
        <dbReference type="ChEBI" id="CHEBI:29036"/>
    </cofactor>
</comment>
<sequence>MHLAQALETKGDGKLPLTRRRCGMEFAVEMSCGKCEEKVRGCLSSLEGVKGFQVSLEKQSVVTCALNYEVKNGPEHGDKSWVAQQKMPGPQVAAVAMLGGETGCGLGPVKGVVRFLQMEQDRCLIDGTIDGLEPGHHGLHIHELGDLSGGCDTIGPHLNLRGTRHGGPHEDEDNRHTGDLGNIKADVDGRAMFRFEDKLVKVGDIIGRSVAVNQGPDDPASRGGDEQRIACGIIARSAGMFENSKRICACDGVELWDEKDRPLTGPSRRNTGHL</sequence>
<dbReference type="Pfam" id="PF00080">
    <property type="entry name" value="Sod_Cu"/>
    <property type="match status" value="1"/>
</dbReference>